<protein>
    <submittedName>
        <fullName evidence="1">Uncharacterized protein</fullName>
    </submittedName>
</protein>
<keyword evidence="2" id="KW-1185">Reference proteome</keyword>
<comment type="caution">
    <text evidence="1">The sequence shown here is derived from an EMBL/GenBank/DDBJ whole genome shotgun (WGS) entry which is preliminary data.</text>
</comment>
<evidence type="ECO:0000313" key="2">
    <source>
        <dbReference type="Proteomes" id="UP001057402"/>
    </source>
</evidence>
<gene>
    <name evidence="1" type="ORF">MLD38_028572</name>
</gene>
<dbReference type="Proteomes" id="UP001057402">
    <property type="component" value="Chromosome 8"/>
</dbReference>
<reference evidence="2" key="1">
    <citation type="journal article" date="2023" name="Front. Plant Sci.">
        <title>Chromosomal-level genome assembly of Melastoma candidum provides insights into trichome evolution.</title>
        <authorList>
            <person name="Zhong Y."/>
            <person name="Wu W."/>
            <person name="Sun C."/>
            <person name="Zou P."/>
            <person name="Liu Y."/>
            <person name="Dai S."/>
            <person name="Zhou R."/>
        </authorList>
    </citation>
    <scope>NUCLEOTIDE SEQUENCE [LARGE SCALE GENOMIC DNA]</scope>
</reference>
<proteinExistence type="predicted"/>
<sequence length="484" mass="53251">MNLKATMLHSIIPIFIFIPLNSFLIATTSACSNGDCQVLDSCVAQTDCGPGLYCGNCPSLGRNQPICTRGQATVPTSVIGGLPFNKYTWLMTHNSFSIVDAPPLPGVQRLTLYNQEDSVTNQLRNGVRGLMLDMYDFQNDIWLCHSFRGQCFNFTAFQPAINTLQEVEAFLSENPTEIVTMIIEDYVHTPKGLSTLFANAGLNKYWYPVSKMPKKGENWPTVMQMVQDNHRFLVFTSVSSKEAEEGIAYQWRYMVENESGDPGIVPGSCPNRKESKPLTSKSVSLFLENYFPTYPVEADACKEHSTPLTEMVNTCYKAAGNTIPNFLAVNFYMRSDGGGVFDVLDKINGQTLCGCSTLIACQAGAPFGSCKNVSLPSRSPTTNTVGSFSGSVQFTNSAPSNLRRNHSVISLLYIFLLVILLEGLYDRRSIASCNHAGLLKAVMAHHVRSQSSNDEAASLDVLHNVYPLHLYISSKSIQMSHSGN</sequence>
<evidence type="ECO:0000313" key="1">
    <source>
        <dbReference type="EMBL" id="KAI4330272.1"/>
    </source>
</evidence>
<name>A0ACB9N368_9MYRT</name>
<dbReference type="EMBL" id="CM042887">
    <property type="protein sequence ID" value="KAI4330272.1"/>
    <property type="molecule type" value="Genomic_DNA"/>
</dbReference>
<accession>A0ACB9N368</accession>
<organism evidence="1 2">
    <name type="scientific">Melastoma candidum</name>
    <dbReference type="NCBI Taxonomy" id="119954"/>
    <lineage>
        <taxon>Eukaryota</taxon>
        <taxon>Viridiplantae</taxon>
        <taxon>Streptophyta</taxon>
        <taxon>Embryophyta</taxon>
        <taxon>Tracheophyta</taxon>
        <taxon>Spermatophyta</taxon>
        <taxon>Magnoliopsida</taxon>
        <taxon>eudicotyledons</taxon>
        <taxon>Gunneridae</taxon>
        <taxon>Pentapetalae</taxon>
        <taxon>rosids</taxon>
        <taxon>malvids</taxon>
        <taxon>Myrtales</taxon>
        <taxon>Melastomataceae</taxon>
        <taxon>Melastomatoideae</taxon>
        <taxon>Melastomateae</taxon>
        <taxon>Melastoma</taxon>
    </lineage>
</organism>